<organism evidence="2 3">
    <name type="scientific">Cerasicoccus arenae</name>
    <dbReference type="NCBI Taxonomy" id="424488"/>
    <lineage>
        <taxon>Bacteria</taxon>
        <taxon>Pseudomonadati</taxon>
        <taxon>Verrucomicrobiota</taxon>
        <taxon>Opitutia</taxon>
        <taxon>Puniceicoccales</taxon>
        <taxon>Cerasicoccaceae</taxon>
        <taxon>Cerasicoccus</taxon>
    </lineage>
</organism>
<dbReference type="SUPFAM" id="SSF160443">
    <property type="entry name" value="SMR domain-like"/>
    <property type="match status" value="1"/>
</dbReference>
<sequence>MALIRATMDEPDYDAPIELPIDGVLDLHTFAPRDVKELLPVYFEECLERGITQVRVIHGKGTGALRELVHAQLRKIPQVTHYQLAGESGGGWGATIVELAPR</sequence>
<dbReference type="RefSeq" id="WP_229792049.1">
    <property type="nucleotide sequence ID" value="NZ_BMXG01000003.1"/>
</dbReference>
<gene>
    <name evidence="2" type="ORF">GCM10007047_06840</name>
</gene>
<dbReference type="Pfam" id="PF01713">
    <property type="entry name" value="Smr"/>
    <property type="match status" value="1"/>
</dbReference>
<proteinExistence type="predicted"/>
<dbReference type="AlphaFoldDB" id="A0A8J3DHN1"/>
<evidence type="ECO:0000313" key="3">
    <source>
        <dbReference type="Proteomes" id="UP000642829"/>
    </source>
</evidence>
<evidence type="ECO:0000259" key="1">
    <source>
        <dbReference type="PROSITE" id="PS50828"/>
    </source>
</evidence>
<accession>A0A8J3DHN1</accession>
<reference evidence="2" key="1">
    <citation type="journal article" date="2014" name="Int. J. Syst. Evol. Microbiol.">
        <title>Complete genome sequence of Corynebacterium casei LMG S-19264T (=DSM 44701T), isolated from a smear-ripened cheese.</title>
        <authorList>
            <consortium name="US DOE Joint Genome Institute (JGI-PGF)"/>
            <person name="Walter F."/>
            <person name="Albersmeier A."/>
            <person name="Kalinowski J."/>
            <person name="Ruckert C."/>
        </authorList>
    </citation>
    <scope>NUCLEOTIDE SEQUENCE</scope>
    <source>
        <strain evidence="2">KCTC 12870</strain>
    </source>
</reference>
<dbReference type="PANTHER" id="PTHR35562:SF2">
    <property type="entry name" value="DNA ENDONUCLEASE SMRA-RELATED"/>
    <property type="match status" value="1"/>
</dbReference>
<dbReference type="PANTHER" id="PTHR35562">
    <property type="entry name" value="DNA ENDONUCLEASE SMRA-RELATED"/>
    <property type="match status" value="1"/>
</dbReference>
<dbReference type="SMART" id="SM00463">
    <property type="entry name" value="SMR"/>
    <property type="match status" value="1"/>
</dbReference>
<keyword evidence="3" id="KW-1185">Reference proteome</keyword>
<dbReference type="InterPro" id="IPR002625">
    <property type="entry name" value="Smr_dom"/>
</dbReference>
<dbReference type="Gene3D" id="3.30.1370.110">
    <property type="match status" value="1"/>
</dbReference>
<comment type="caution">
    <text evidence="2">The sequence shown here is derived from an EMBL/GenBank/DDBJ whole genome shotgun (WGS) entry which is preliminary data.</text>
</comment>
<protein>
    <recommendedName>
        <fullName evidence="1">Smr domain-containing protein</fullName>
    </recommendedName>
</protein>
<name>A0A8J3DHN1_9BACT</name>
<dbReference type="EMBL" id="BMXG01000003">
    <property type="protein sequence ID" value="GHB93898.1"/>
    <property type="molecule type" value="Genomic_DNA"/>
</dbReference>
<evidence type="ECO:0000313" key="2">
    <source>
        <dbReference type="EMBL" id="GHB93898.1"/>
    </source>
</evidence>
<dbReference type="Proteomes" id="UP000642829">
    <property type="component" value="Unassembled WGS sequence"/>
</dbReference>
<feature type="domain" description="Smr" evidence="1">
    <location>
        <begin position="25"/>
        <end position="100"/>
    </location>
</feature>
<reference evidence="2" key="2">
    <citation type="submission" date="2020-09" db="EMBL/GenBank/DDBJ databases">
        <authorList>
            <person name="Sun Q."/>
            <person name="Kim S."/>
        </authorList>
    </citation>
    <scope>NUCLEOTIDE SEQUENCE</scope>
    <source>
        <strain evidence="2">KCTC 12870</strain>
    </source>
</reference>
<dbReference type="InterPro" id="IPR036063">
    <property type="entry name" value="Smr_dom_sf"/>
</dbReference>
<dbReference type="PROSITE" id="PS50828">
    <property type="entry name" value="SMR"/>
    <property type="match status" value="1"/>
</dbReference>